<name>A0AA39PAV6_9AGAR</name>
<gene>
    <name evidence="2" type="ORF">IW261DRAFT_1144577</name>
</gene>
<keyword evidence="3" id="KW-1185">Reference proteome</keyword>
<organism evidence="2 3">
    <name type="scientific">Armillaria novae-zelandiae</name>
    <dbReference type="NCBI Taxonomy" id="153914"/>
    <lineage>
        <taxon>Eukaryota</taxon>
        <taxon>Fungi</taxon>
        <taxon>Dikarya</taxon>
        <taxon>Basidiomycota</taxon>
        <taxon>Agaricomycotina</taxon>
        <taxon>Agaricomycetes</taxon>
        <taxon>Agaricomycetidae</taxon>
        <taxon>Agaricales</taxon>
        <taxon>Marasmiineae</taxon>
        <taxon>Physalacriaceae</taxon>
        <taxon>Armillaria</taxon>
    </lineage>
</organism>
<sequence length="95" mass="10490">MLYNKFLVLSSLFLATLAQLSSEVASGDQSVNFVNKHSDSSVRSYAQGTENIFVPFVSVDGGEHEQVKPFVFYYQSVLTHLTTVGSLQDAGWLCH</sequence>
<comment type="caution">
    <text evidence="2">The sequence shown here is derived from an EMBL/GenBank/DDBJ whole genome shotgun (WGS) entry which is preliminary data.</text>
</comment>
<protein>
    <submittedName>
        <fullName evidence="2">Uncharacterized protein</fullName>
    </submittedName>
</protein>
<feature type="chain" id="PRO_5041470350" evidence="1">
    <location>
        <begin position="19"/>
        <end position="95"/>
    </location>
</feature>
<feature type="signal peptide" evidence="1">
    <location>
        <begin position="1"/>
        <end position="18"/>
    </location>
</feature>
<reference evidence="2" key="1">
    <citation type="submission" date="2023-06" db="EMBL/GenBank/DDBJ databases">
        <authorList>
            <consortium name="Lawrence Berkeley National Laboratory"/>
            <person name="Ahrendt S."/>
            <person name="Sahu N."/>
            <person name="Indic B."/>
            <person name="Wong-Bajracharya J."/>
            <person name="Merenyi Z."/>
            <person name="Ke H.-M."/>
            <person name="Monk M."/>
            <person name="Kocsube S."/>
            <person name="Drula E."/>
            <person name="Lipzen A."/>
            <person name="Balint B."/>
            <person name="Henrissat B."/>
            <person name="Andreopoulos B."/>
            <person name="Martin F.M."/>
            <person name="Harder C.B."/>
            <person name="Rigling D."/>
            <person name="Ford K.L."/>
            <person name="Foster G.D."/>
            <person name="Pangilinan J."/>
            <person name="Papanicolaou A."/>
            <person name="Barry K."/>
            <person name="LaButti K."/>
            <person name="Viragh M."/>
            <person name="Koriabine M."/>
            <person name="Yan M."/>
            <person name="Riley R."/>
            <person name="Champramary S."/>
            <person name="Plett K.L."/>
            <person name="Tsai I.J."/>
            <person name="Slot J."/>
            <person name="Sipos G."/>
            <person name="Plett J."/>
            <person name="Nagy L.G."/>
            <person name="Grigoriev I.V."/>
        </authorList>
    </citation>
    <scope>NUCLEOTIDE SEQUENCE</scope>
    <source>
        <strain evidence="2">ICMP 16352</strain>
    </source>
</reference>
<proteinExistence type="predicted"/>
<dbReference type="AlphaFoldDB" id="A0AA39PAV6"/>
<evidence type="ECO:0000313" key="3">
    <source>
        <dbReference type="Proteomes" id="UP001175227"/>
    </source>
</evidence>
<evidence type="ECO:0000313" key="2">
    <source>
        <dbReference type="EMBL" id="KAK0480827.1"/>
    </source>
</evidence>
<accession>A0AA39PAV6</accession>
<dbReference type="EMBL" id="JAUEPR010000009">
    <property type="protein sequence ID" value="KAK0480827.1"/>
    <property type="molecule type" value="Genomic_DNA"/>
</dbReference>
<evidence type="ECO:0000256" key="1">
    <source>
        <dbReference type="SAM" id="SignalP"/>
    </source>
</evidence>
<dbReference type="Proteomes" id="UP001175227">
    <property type="component" value="Unassembled WGS sequence"/>
</dbReference>
<keyword evidence="1" id="KW-0732">Signal</keyword>